<accession>U1MQS0</accession>
<dbReference type="InterPro" id="IPR052920">
    <property type="entry name" value="DNA-binding_regulatory"/>
</dbReference>
<protein>
    <recommendedName>
        <fullName evidence="1">AB hydrolase-1 domain-containing protein</fullName>
    </recommendedName>
</protein>
<dbReference type="OrthoDB" id="8111537at2"/>
<reference evidence="2 3" key="1">
    <citation type="journal article" date="2013" name="Genome Announc.">
        <title>First draft genome sequence from a member of the genus agrococcus, isolated from modern microbialites.</title>
        <authorList>
            <person name="White R.A.III."/>
            <person name="Grassa C.J."/>
            <person name="Suttle C.A."/>
        </authorList>
    </citation>
    <scope>NUCLEOTIDE SEQUENCE [LARGE SCALE GENOMIC DNA]</scope>
    <source>
        <strain evidence="2 3">RW1</strain>
    </source>
</reference>
<dbReference type="PANTHER" id="PTHR43358">
    <property type="entry name" value="ALPHA/BETA-HYDROLASE"/>
    <property type="match status" value="1"/>
</dbReference>
<dbReference type="PANTHER" id="PTHR43358:SF4">
    <property type="entry name" value="ALPHA_BETA HYDROLASE FOLD-1 DOMAIN-CONTAINING PROTEIN"/>
    <property type="match status" value="1"/>
</dbReference>
<sequence length="392" mass="42139">MTDQARRAAARDRRAGRVALAAGGAVVAGAALAVTGASAVLASMLVTLPREQPDDVAVLGLEERGVRLARTLDTALPGAYALRVGERIVVLGAVVEADGSSVVRQVDDEARAVLEGVSAARWSGYVLHEPEQVTDAVEHAVVPTEVGGAPAWVMGDQSAGTWCIQVHGRGVTRHETIRAASIYLSRGIPVMAVSYRNDSEAPPSRDGKLRLGLDEWRDVDDAIGLAVARGARRIVLHGWSMGGQIALQVARRSRHRRRIAAVVLDSPVVGWRPTLLLQVGLLKLPAWLASSAVRLLESPASLLSGSRSLDFDELDNVLHADALSQPILLLHSADDGFVPPDASRSLAEARPDLVDYREWTVARHTKLWNLDRARYEREVGEWLDETLARAGA</sequence>
<dbReference type="AlphaFoldDB" id="U1MQS0"/>
<name>U1MQS0_9MICO</name>
<organism evidence="2 3">
    <name type="scientific">Agrococcus pavilionensis RW1</name>
    <dbReference type="NCBI Taxonomy" id="1330458"/>
    <lineage>
        <taxon>Bacteria</taxon>
        <taxon>Bacillati</taxon>
        <taxon>Actinomycetota</taxon>
        <taxon>Actinomycetes</taxon>
        <taxon>Micrococcales</taxon>
        <taxon>Microbacteriaceae</taxon>
        <taxon>Agrococcus</taxon>
    </lineage>
</organism>
<proteinExistence type="predicted"/>
<comment type="caution">
    <text evidence="2">The sequence shown here is derived from an EMBL/GenBank/DDBJ whole genome shotgun (WGS) entry which is preliminary data.</text>
</comment>
<dbReference type="EMBL" id="ASHR01000043">
    <property type="protein sequence ID" value="ERG63015.1"/>
    <property type="molecule type" value="Genomic_DNA"/>
</dbReference>
<gene>
    <name evidence="2" type="ORF">L332_00875</name>
</gene>
<evidence type="ECO:0000259" key="1">
    <source>
        <dbReference type="Pfam" id="PF12697"/>
    </source>
</evidence>
<dbReference type="Pfam" id="PF12697">
    <property type="entry name" value="Abhydrolase_6"/>
    <property type="match status" value="1"/>
</dbReference>
<evidence type="ECO:0000313" key="3">
    <source>
        <dbReference type="Proteomes" id="UP000016462"/>
    </source>
</evidence>
<dbReference type="InterPro" id="IPR000073">
    <property type="entry name" value="AB_hydrolase_1"/>
</dbReference>
<evidence type="ECO:0000313" key="2">
    <source>
        <dbReference type="EMBL" id="ERG63015.1"/>
    </source>
</evidence>
<dbReference type="GO" id="GO:0003824">
    <property type="term" value="F:catalytic activity"/>
    <property type="evidence" value="ECO:0007669"/>
    <property type="project" value="UniProtKB-ARBA"/>
</dbReference>
<dbReference type="RefSeq" id="WP_021011772.1">
    <property type="nucleotide sequence ID" value="NZ_ASHR01000043.1"/>
</dbReference>
<feature type="domain" description="AB hydrolase-1" evidence="1">
    <location>
        <begin position="166"/>
        <end position="370"/>
    </location>
</feature>
<dbReference type="SUPFAM" id="SSF53474">
    <property type="entry name" value="alpha/beta-Hydrolases"/>
    <property type="match status" value="1"/>
</dbReference>
<dbReference type="InterPro" id="IPR029058">
    <property type="entry name" value="AB_hydrolase_fold"/>
</dbReference>
<dbReference type="Proteomes" id="UP000016462">
    <property type="component" value="Unassembled WGS sequence"/>
</dbReference>
<dbReference type="Gene3D" id="3.40.50.1820">
    <property type="entry name" value="alpha/beta hydrolase"/>
    <property type="match status" value="1"/>
</dbReference>
<keyword evidence="3" id="KW-1185">Reference proteome</keyword>